<dbReference type="AlphaFoldDB" id="A0A7Y0EGE7"/>
<feature type="transmembrane region" description="Helical" evidence="6">
    <location>
        <begin position="112"/>
        <end position="133"/>
    </location>
</feature>
<accession>A0A7Y0EGE7</accession>
<evidence type="ECO:0000256" key="1">
    <source>
        <dbReference type="ARBA" id="ARBA00004141"/>
    </source>
</evidence>
<proteinExistence type="inferred from homology"/>
<comment type="similarity">
    <text evidence="2">Belongs to the GtrA family.</text>
</comment>
<evidence type="ECO:0000259" key="7">
    <source>
        <dbReference type="Pfam" id="PF04138"/>
    </source>
</evidence>
<evidence type="ECO:0000256" key="2">
    <source>
        <dbReference type="ARBA" id="ARBA00009399"/>
    </source>
</evidence>
<protein>
    <submittedName>
        <fullName evidence="8">GtrA family protein</fullName>
    </submittedName>
</protein>
<keyword evidence="4 6" id="KW-1133">Transmembrane helix</keyword>
<dbReference type="InterPro" id="IPR051401">
    <property type="entry name" value="GtrA_CellWall_Glycosyl"/>
</dbReference>
<evidence type="ECO:0000256" key="3">
    <source>
        <dbReference type="ARBA" id="ARBA00022692"/>
    </source>
</evidence>
<feature type="domain" description="GtrA/DPMS transmembrane" evidence="7">
    <location>
        <begin position="21"/>
        <end position="138"/>
    </location>
</feature>
<keyword evidence="5 6" id="KW-0472">Membrane</keyword>
<dbReference type="InterPro" id="IPR007267">
    <property type="entry name" value="GtrA_DPMS_TM"/>
</dbReference>
<feature type="transmembrane region" description="Helical" evidence="6">
    <location>
        <begin position="46"/>
        <end position="65"/>
    </location>
</feature>
<evidence type="ECO:0000313" key="9">
    <source>
        <dbReference type="Proteomes" id="UP000537131"/>
    </source>
</evidence>
<keyword evidence="9" id="KW-1185">Reference proteome</keyword>
<keyword evidence="3 6" id="KW-0812">Transmembrane</keyword>
<organism evidence="8 9">
    <name type="scientific">Clostridium muellerianum</name>
    <dbReference type="NCBI Taxonomy" id="2716538"/>
    <lineage>
        <taxon>Bacteria</taxon>
        <taxon>Bacillati</taxon>
        <taxon>Bacillota</taxon>
        <taxon>Clostridia</taxon>
        <taxon>Eubacteriales</taxon>
        <taxon>Clostridiaceae</taxon>
        <taxon>Clostridium</taxon>
    </lineage>
</organism>
<dbReference type="EMBL" id="JABBNI010000015">
    <property type="protein sequence ID" value="NMM62916.1"/>
    <property type="molecule type" value="Genomic_DNA"/>
</dbReference>
<dbReference type="RefSeq" id="WP_169297518.1">
    <property type="nucleotide sequence ID" value="NZ_JABBNI010000015.1"/>
</dbReference>
<feature type="transmembrane region" description="Helical" evidence="6">
    <location>
        <begin position="85"/>
        <end position="106"/>
    </location>
</feature>
<comment type="subcellular location">
    <subcellularLocation>
        <location evidence="1">Membrane</location>
        <topology evidence="1">Multi-pass membrane protein</topology>
    </subcellularLocation>
</comment>
<evidence type="ECO:0000256" key="4">
    <source>
        <dbReference type="ARBA" id="ARBA00022989"/>
    </source>
</evidence>
<dbReference type="Pfam" id="PF04138">
    <property type="entry name" value="GtrA_DPMS_TM"/>
    <property type="match status" value="1"/>
</dbReference>
<comment type="caution">
    <text evidence="8">The sequence shown here is derived from an EMBL/GenBank/DDBJ whole genome shotgun (WGS) entry which is preliminary data.</text>
</comment>
<sequence>MKLVASITNHIFDGKFKSLSRFSLVGISNTLIDFIVFTIFQSLVGVSYTLSQVLGYSFGVINSFIFNKKWTFQGGKSNKKVYHELFQFIIVNVLSLSITLICMKLLVKDFNLNVYLAKIIVTFIAQVTNFIAYKLWVFN</sequence>
<reference evidence="8 9" key="1">
    <citation type="submission" date="2020-06" db="EMBL/GenBank/DDBJ databases">
        <title>Complete Genome Sequence of Clostridium muelleri sp. nov. P21T, an Acid-Alcohol Producing Acetogen Isolated from Old Hay.</title>
        <authorList>
            <person name="Duncan K.E."/>
            <person name="Tanner R.S."/>
        </authorList>
    </citation>
    <scope>NUCLEOTIDE SEQUENCE [LARGE SCALE GENOMIC DNA]</scope>
    <source>
        <strain evidence="8 9">P21</strain>
    </source>
</reference>
<evidence type="ECO:0000256" key="6">
    <source>
        <dbReference type="SAM" id="Phobius"/>
    </source>
</evidence>
<gene>
    <name evidence="8" type="ORF">HBE96_09415</name>
</gene>
<evidence type="ECO:0000313" key="8">
    <source>
        <dbReference type="EMBL" id="NMM62916.1"/>
    </source>
</evidence>
<evidence type="ECO:0000256" key="5">
    <source>
        <dbReference type="ARBA" id="ARBA00023136"/>
    </source>
</evidence>
<dbReference type="GO" id="GO:0005886">
    <property type="term" value="C:plasma membrane"/>
    <property type="evidence" value="ECO:0007669"/>
    <property type="project" value="TreeGrafter"/>
</dbReference>
<feature type="transmembrane region" description="Helical" evidence="6">
    <location>
        <begin position="21"/>
        <end position="40"/>
    </location>
</feature>
<dbReference type="Proteomes" id="UP000537131">
    <property type="component" value="Unassembled WGS sequence"/>
</dbReference>
<name>A0A7Y0EGE7_9CLOT</name>
<dbReference type="GO" id="GO:0000271">
    <property type="term" value="P:polysaccharide biosynthetic process"/>
    <property type="evidence" value="ECO:0007669"/>
    <property type="project" value="InterPro"/>
</dbReference>
<dbReference type="PANTHER" id="PTHR38459">
    <property type="entry name" value="PROPHAGE BACTOPRENOL-LINKED GLUCOSE TRANSLOCASE HOMOLOG"/>
    <property type="match status" value="1"/>
</dbReference>
<dbReference type="PANTHER" id="PTHR38459:SF1">
    <property type="entry name" value="PROPHAGE BACTOPRENOL-LINKED GLUCOSE TRANSLOCASE HOMOLOG"/>
    <property type="match status" value="1"/>
</dbReference>